<keyword evidence="12" id="KW-1185">Reference proteome</keyword>
<feature type="domain" description="Alanine racemase C-terminal" evidence="10">
    <location>
        <begin position="247"/>
        <end position="384"/>
    </location>
</feature>
<sequence>MNKAISLPPDQPALSTGADRLLAGGRLTVDLDALVANWRMLDAQSRPGRAAAVVKADAYGCGIAQVVPALVAAGCNDFFVALPEEGLSVRHAAPRARVFVLNGLFEDAAPAFTDADLIPVLGSEHEIALWARNGRRKPCAIHVDTGMNRLGLTPDEAIAFAATAKSVRPVLLMSHLACADTPSHDMNRRQLETFQRVRAAFGDIETSLDNSAGIFLGESYLSDLARPGIALYGGEAVGGVANPMKPVVTAEARIVQIRQAAKGEAVGYGASTTLARDTRIAVCSVGYADGYPRAASGSGVPVRATVAAGAHGFIAGMRVPVIGRVTMDLTSFNVSDVPEGEIRIGDHVELFGPNIAIDDVARAAGTVGYELLTSLGRRYHRRYVGGAR</sequence>
<comment type="cofactor">
    <cofactor evidence="2 7 8">
        <name>pyridoxal 5'-phosphate</name>
        <dbReference type="ChEBI" id="CHEBI:597326"/>
    </cofactor>
</comment>
<dbReference type="InterPro" id="IPR009006">
    <property type="entry name" value="Ala_racemase/Decarboxylase_C"/>
</dbReference>
<dbReference type="NCBIfam" id="TIGR00492">
    <property type="entry name" value="alr"/>
    <property type="match status" value="1"/>
</dbReference>
<dbReference type="GO" id="GO:0005829">
    <property type="term" value="C:cytosol"/>
    <property type="evidence" value="ECO:0007669"/>
    <property type="project" value="TreeGrafter"/>
</dbReference>
<feature type="active site" description="Proton acceptor; specific for D-alanine" evidence="7">
    <location>
        <position position="55"/>
    </location>
</feature>
<evidence type="ECO:0000256" key="4">
    <source>
        <dbReference type="ARBA" id="ARBA00013089"/>
    </source>
</evidence>
<proteinExistence type="inferred from homology"/>
<dbReference type="InterPro" id="IPR011079">
    <property type="entry name" value="Ala_racemase_C"/>
</dbReference>
<protein>
    <recommendedName>
        <fullName evidence="4 7">Alanine racemase</fullName>
        <ecNumber evidence="4 7">5.1.1.1</ecNumber>
    </recommendedName>
</protein>
<dbReference type="PANTHER" id="PTHR30511:SF0">
    <property type="entry name" value="ALANINE RACEMASE, CATABOLIC-RELATED"/>
    <property type="match status" value="1"/>
</dbReference>
<dbReference type="Pfam" id="PF00842">
    <property type="entry name" value="Ala_racemase_C"/>
    <property type="match status" value="1"/>
</dbReference>
<reference evidence="11 12" key="1">
    <citation type="submission" date="2018-06" db="EMBL/GenBank/DDBJ databases">
        <title>Genomic Encyclopedia of Type Strains, Phase III (KMG-III): the genomes of soil and plant-associated and newly described type strains.</title>
        <authorList>
            <person name="Whitman W."/>
        </authorList>
    </citation>
    <scope>NUCLEOTIDE SEQUENCE [LARGE SCALE GENOMIC DNA]</scope>
    <source>
        <strain evidence="11 12">ORS 1419</strain>
    </source>
</reference>
<evidence type="ECO:0000256" key="7">
    <source>
        <dbReference type="HAMAP-Rule" id="MF_01201"/>
    </source>
</evidence>
<dbReference type="Gene3D" id="2.40.37.10">
    <property type="entry name" value="Lyase, Ornithine Decarboxylase, Chain A, domain 1"/>
    <property type="match status" value="1"/>
</dbReference>
<evidence type="ECO:0000313" key="11">
    <source>
        <dbReference type="EMBL" id="PYE88510.1"/>
    </source>
</evidence>
<keyword evidence="5 7" id="KW-0663">Pyridoxal phosphate</keyword>
<feature type="active site" description="Proton acceptor; specific for L-alanine" evidence="7">
    <location>
        <position position="268"/>
    </location>
</feature>
<dbReference type="SMART" id="SM01005">
    <property type="entry name" value="Ala_racemase_C"/>
    <property type="match status" value="1"/>
</dbReference>
<evidence type="ECO:0000259" key="10">
    <source>
        <dbReference type="SMART" id="SM01005"/>
    </source>
</evidence>
<evidence type="ECO:0000256" key="5">
    <source>
        <dbReference type="ARBA" id="ARBA00022898"/>
    </source>
</evidence>
<dbReference type="InterPro" id="IPR001608">
    <property type="entry name" value="Ala_racemase_N"/>
</dbReference>
<dbReference type="PANTHER" id="PTHR30511">
    <property type="entry name" value="ALANINE RACEMASE"/>
    <property type="match status" value="1"/>
</dbReference>
<dbReference type="PROSITE" id="PS00395">
    <property type="entry name" value="ALANINE_RACEMASE"/>
    <property type="match status" value="1"/>
</dbReference>
<dbReference type="Proteomes" id="UP000247454">
    <property type="component" value="Unassembled WGS sequence"/>
</dbReference>
<dbReference type="PRINTS" id="PR00992">
    <property type="entry name" value="ALARACEMASE"/>
</dbReference>
<organism evidence="11 12">
    <name type="scientific">Phyllobacterium leguminum</name>
    <dbReference type="NCBI Taxonomy" id="314237"/>
    <lineage>
        <taxon>Bacteria</taxon>
        <taxon>Pseudomonadati</taxon>
        <taxon>Pseudomonadota</taxon>
        <taxon>Alphaproteobacteria</taxon>
        <taxon>Hyphomicrobiales</taxon>
        <taxon>Phyllobacteriaceae</taxon>
        <taxon>Phyllobacterium</taxon>
    </lineage>
</organism>
<comment type="caution">
    <text evidence="11">The sequence shown here is derived from an EMBL/GenBank/DDBJ whole genome shotgun (WGS) entry which is preliminary data.</text>
</comment>
<evidence type="ECO:0000256" key="8">
    <source>
        <dbReference type="PIRSR" id="PIRSR600821-50"/>
    </source>
</evidence>
<dbReference type="SUPFAM" id="SSF50621">
    <property type="entry name" value="Alanine racemase C-terminal domain-like"/>
    <property type="match status" value="1"/>
</dbReference>
<dbReference type="GO" id="GO:0030170">
    <property type="term" value="F:pyridoxal phosphate binding"/>
    <property type="evidence" value="ECO:0007669"/>
    <property type="project" value="UniProtKB-UniRule"/>
</dbReference>
<dbReference type="EMBL" id="QJTF01000007">
    <property type="protein sequence ID" value="PYE88510.1"/>
    <property type="molecule type" value="Genomic_DNA"/>
</dbReference>
<dbReference type="CDD" id="cd00430">
    <property type="entry name" value="PLPDE_III_AR"/>
    <property type="match status" value="1"/>
</dbReference>
<gene>
    <name evidence="11" type="ORF">C7477_107153</name>
</gene>
<dbReference type="Pfam" id="PF01168">
    <property type="entry name" value="Ala_racemase_N"/>
    <property type="match status" value="1"/>
</dbReference>
<feature type="binding site" evidence="7 9">
    <location>
        <position position="327"/>
    </location>
    <ligand>
        <name>substrate</name>
    </ligand>
</feature>
<dbReference type="GO" id="GO:0030632">
    <property type="term" value="P:D-alanine biosynthetic process"/>
    <property type="evidence" value="ECO:0007669"/>
    <property type="project" value="UniProtKB-UniRule"/>
</dbReference>
<evidence type="ECO:0000256" key="6">
    <source>
        <dbReference type="ARBA" id="ARBA00023235"/>
    </source>
</evidence>
<dbReference type="InterPro" id="IPR029066">
    <property type="entry name" value="PLP-binding_barrel"/>
</dbReference>
<evidence type="ECO:0000256" key="9">
    <source>
        <dbReference type="PIRSR" id="PIRSR600821-52"/>
    </source>
</evidence>
<dbReference type="Gene3D" id="3.20.20.10">
    <property type="entry name" value="Alanine racemase"/>
    <property type="match status" value="1"/>
</dbReference>
<dbReference type="InterPro" id="IPR000821">
    <property type="entry name" value="Ala_racemase"/>
</dbReference>
<evidence type="ECO:0000256" key="3">
    <source>
        <dbReference type="ARBA" id="ARBA00007880"/>
    </source>
</evidence>
<comment type="similarity">
    <text evidence="3 7">Belongs to the alanine racemase family.</text>
</comment>
<comment type="function">
    <text evidence="7">Catalyzes the interconversion of L-alanine and D-alanine. May also act on other amino acids.</text>
</comment>
<evidence type="ECO:0000313" key="12">
    <source>
        <dbReference type="Proteomes" id="UP000247454"/>
    </source>
</evidence>
<dbReference type="SUPFAM" id="SSF51419">
    <property type="entry name" value="PLP-binding barrel"/>
    <property type="match status" value="1"/>
</dbReference>
<dbReference type="UniPathway" id="UPA00042">
    <property type="reaction ID" value="UER00497"/>
</dbReference>
<feature type="modified residue" description="N6-(pyridoxal phosphate)lysine" evidence="7 8">
    <location>
        <position position="55"/>
    </location>
</feature>
<accession>A0A318T277</accession>
<feature type="binding site" evidence="7 9">
    <location>
        <position position="149"/>
    </location>
    <ligand>
        <name>substrate</name>
    </ligand>
</feature>
<comment type="catalytic activity">
    <reaction evidence="1 7">
        <text>L-alanine = D-alanine</text>
        <dbReference type="Rhea" id="RHEA:20249"/>
        <dbReference type="ChEBI" id="CHEBI:57416"/>
        <dbReference type="ChEBI" id="CHEBI:57972"/>
        <dbReference type="EC" id="5.1.1.1"/>
    </reaction>
</comment>
<dbReference type="InterPro" id="IPR020622">
    <property type="entry name" value="Ala_racemase_pyridoxalP-BS"/>
</dbReference>
<comment type="pathway">
    <text evidence="7">Amino-acid biosynthesis; D-alanine biosynthesis; D-alanine from L-alanine: step 1/1.</text>
</comment>
<keyword evidence="6 7" id="KW-0413">Isomerase</keyword>
<name>A0A318T277_9HYPH</name>
<dbReference type="GO" id="GO:0008784">
    <property type="term" value="F:alanine racemase activity"/>
    <property type="evidence" value="ECO:0007669"/>
    <property type="project" value="UniProtKB-UniRule"/>
</dbReference>
<dbReference type="HAMAP" id="MF_01201">
    <property type="entry name" value="Ala_racemase"/>
    <property type="match status" value="1"/>
</dbReference>
<dbReference type="EC" id="5.1.1.1" evidence="4 7"/>
<evidence type="ECO:0000256" key="2">
    <source>
        <dbReference type="ARBA" id="ARBA00001933"/>
    </source>
</evidence>
<dbReference type="OrthoDB" id="9813814at2"/>
<evidence type="ECO:0000256" key="1">
    <source>
        <dbReference type="ARBA" id="ARBA00000316"/>
    </source>
</evidence>
<dbReference type="RefSeq" id="WP_110750939.1">
    <property type="nucleotide sequence ID" value="NZ_QJTF01000007.1"/>
</dbReference>
<dbReference type="AlphaFoldDB" id="A0A318T277"/>